<organism evidence="3 4">
    <name type="scientific">Pseudocercospora fuligena</name>
    <dbReference type="NCBI Taxonomy" id="685502"/>
    <lineage>
        <taxon>Eukaryota</taxon>
        <taxon>Fungi</taxon>
        <taxon>Dikarya</taxon>
        <taxon>Ascomycota</taxon>
        <taxon>Pezizomycotina</taxon>
        <taxon>Dothideomycetes</taxon>
        <taxon>Dothideomycetidae</taxon>
        <taxon>Mycosphaerellales</taxon>
        <taxon>Mycosphaerellaceae</taxon>
        <taxon>Pseudocercospora</taxon>
    </lineage>
</organism>
<comment type="caution">
    <text evidence="3">The sequence shown here is derived from an EMBL/GenBank/DDBJ whole genome shotgun (WGS) entry which is preliminary data.</text>
</comment>
<evidence type="ECO:0000313" key="4">
    <source>
        <dbReference type="Proteomes" id="UP000660729"/>
    </source>
</evidence>
<keyword evidence="2" id="KW-0732">Signal</keyword>
<dbReference type="AlphaFoldDB" id="A0A8H6RVN5"/>
<feature type="compositionally biased region" description="Acidic residues" evidence="1">
    <location>
        <begin position="200"/>
        <end position="211"/>
    </location>
</feature>
<feature type="region of interest" description="Disordered" evidence="1">
    <location>
        <begin position="166"/>
        <end position="220"/>
    </location>
</feature>
<evidence type="ECO:0000313" key="3">
    <source>
        <dbReference type="EMBL" id="KAF7197738.1"/>
    </source>
</evidence>
<feature type="region of interest" description="Disordered" evidence="1">
    <location>
        <begin position="134"/>
        <end position="153"/>
    </location>
</feature>
<gene>
    <name evidence="3" type="ORF">HII31_00827</name>
</gene>
<proteinExistence type="predicted"/>
<keyword evidence="4" id="KW-1185">Reference proteome</keyword>
<name>A0A8H6RVN5_9PEZI</name>
<evidence type="ECO:0000256" key="1">
    <source>
        <dbReference type="SAM" id="MobiDB-lite"/>
    </source>
</evidence>
<sequence>MVSSLYLLWLPIALLAVSVRSDDHLLNARNALANEISDIQAEFGENNIDTSLEGYDHEFLSTRDTNDEEPSTWDVIRDKTARILKPHHKVTRDVDEDWEPISKRDMIEHQKRALEAKHGDEFDFSLEGYDEGLLDEDEEGMEKRGEEDEEIDYSLEGYDEDLISDYLQKRDSEELPEELEEGVDYSLEGYDESLLTKRDEEEDDEEYDLPDGDGTPYDADFDSSRYLAAWDSESGIHERDFEDGDEILGTEPEGEYGPEDDEVDPNDRYYEPEEGSEVVTGAVRRDVRIEEDEDEEDEDGEDFLEVVKRWLGWE</sequence>
<feature type="compositionally biased region" description="Acidic residues" evidence="1">
    <location>
        <begin position="174"/>
        <end position="183"/>
    </location>
</feature>
<feature type="signal peptide" evidence="2">
    <location>
        <begin position="1"/>
        <end position="21"/>
    </location>
</feature>
<evidence type="ECO:0000256" key="2">
    <source>
        <dbReference type="SAM" id="SignalP"/>
    </source>
</evidence>
<accession>A0A8H6RVN5</accession>
<dbReference type="EMBL" id="JABCIY010000007">
    <property type="protein sequence ID" value="KAF7197738.1"/>
    <property type="molecule type" value="Genomic_DNA"/>
</dbReference>
<protein>
    <submittedName>
        <fullName evidence="3">Uncharacterized protein</fullName>
    </submittedName>
</protein>
<dbReference type="Proteomes" id="UP000660729">
    <property type="component" value="Unassembled WGS sequence"/>
</dbReference>
<reference evidence="3" key="1">
    <citation type="submission" date="2020-04" db="EMBL/GenBank/DDBJ databases">
        <title>Draft genome resource of the tomato pathogen Pseudocercospora fuligena.</title>
        <authorList>
            <person name="Zaccaron A."/>
        </authorList>
    </citation>
    <scope>NUCLEOTIDE SEQUENCE</scope>
    <source>
        <strain evidence="3">PF001</strain>
    </source>
</reference>
<feature type="region of interest" description="Disordered" evidence="1">
    <location>
        <begin position="236"/>
        <end position="277"/>
    </location>
</feature>
<dbReference type="OrthoDB" id="10540058at2759"/>
<feature type="compositionally biased region" description="Acidic residues" evidence="1">
    <location>
        <begin position="241"/>
        <end position="264"/>
    </location>
</feature>
<feature type="chain" id="PRO_5034617938" evidence="2">
    <location>
        <begin position="22"/>
        <end position="314"/>
    </location>
</feature>